<reference evidence="2" key="1">
    <citation type="journal article" date="2015" name="Nature">
        <title>Complex archaea that bridge the gap between prokaryotes and eukaryotes.</title>
        <authorList>
            <person name="Spang A."/>
            <person name="Saw J.H."/>
            <person name="Jorgensen S.L."/>
            <person name="Zaremba-Niedzwiedzka K."/>
            <person name="Martijn J."/>
            <person name="Lind A.E."/>
            <person name="van Eijk R."/>
            <person name="Schleper C."/>
            <person name="Guy L."/>
            <person name="Ettema T.J."/>
        </authorList>
    </citation>
    <scope>NUCLEOTIDE SEQUENCE</scope>
</reference>
<gene>
    <name evidence="2" type="ORF">LCGC14_0840100</name>
</gene>
<protein>
    <submittedName>
        <fullName evidence="2">Uncharacterized protein</fullName>
    </submittedName>
</protein>
<organism evidence="2">
    <name type="scientific">marine sediment metagenome</name>
    <dbReference type="NCBI Taxonomy" id="412755"/>
    <lineage>
        <taxon>unclassified sequences</taxon>
        <taxon>metagenomes</taxon>
        <taxon>ecological metagenomes</taxon>
    </lineage>
</organism>
<accession>A0A0F9PYN3</accession>
<feature type="region of interest" description="Disordered" evidence="1">
    <location>
        <begin position="86"/>
        <end position="109"/>
    </location>
</feature>
<proteinExistence type="predicted"/>
<sequence length="125" mass="14149">MPKKERPLPFDIEEWDELPEGELTDLWENGPGPSVEALHQESFLTIGVIEDPEGKGWWVAADGPGVPTVAKRFKTREIARAVARRISTSMGERDPRITMRRGAAGEFSEQLPKLRLSEVERRARQ</sequence>
<comment type="caution">
    <text evidence="2">The sequence shown here is derived from an EMBL/GenBank/DDBJ whole genome shotgun (WGS) entry which is preliminary data.</text>
</comment>
<dbReference type="AlphaFoldDB" id="A0A0F9PYN3"/>
<dbReference type="EMBL" id="LAZR01002454">
    <property type="protein sequence ID" value="KKN29842.1"/>
    <property type="molecule type" value="Genomic_DNA"/>
</dbReference>
<evidence type="ECO:0000256" key="1">
    <source>
        <dbReference type="SAM" id="MobiDB-lite"/>
    </source>
</evidence>
<name>A0A0F9PYN3_9ZZZZ</name>
<evidence type="ECO:0000313" key="2">
    <source>
        <dbReference type="EMBL" id="KKN29842.1"/>
    </source>
</evidence>